<organism evidence="1 2">
    <name type="scientific">Bartonella kosoyi</name>
    <dbReference type="NCBI Taxonomy" id="2133959"/>
    <lineage>
        <taxon>Bacteria</taxon>
        <taxon>Pseudomonadati</taxon>
        <taxon>Pseudomonadota</taxon>
        <taxon>Alphaproteobacteria</taxon>
        <taxon>Hyphomicrobiales</taxon>
        <taxon>Bartonellaceae</taxon>
        <taxon>Bartonella</taxon>
    </lineage>
</organism>
<dbReference type="Proteomes" id="UP000321940">
    <property type="component" value="Chromosome"/>
</dbReference>
<gene>
    <name evidence="1" type="ORF">D1093_04610</name>
</gene>
<keyword evidence="2" id="KW-1185">Reference proteome</keyword>
<protein>
    <submittedName>
        <fullName evidence="1">Uncharacterized protein</fullName>
    </submittedName>
</protein>
<accession>A0A5B9CXP7</accession>
<dbReference type="KEGG" id="bky:D1093_04610"/>
<name>A0A5B9CXP7_9HYPH</name>
<sequence length="76" mass="8596">MLNLYPTEKQFKEVIVFITNNNRGAKVYVFVKTIAAAGGVILTSLNSWVLKNAFDNLNYDVFWGKVIDLTSHSNRS</sequence>
<dbReference type="RefSeq" id="WP_120100939.1">
    <property type="nucleotide sequence ID" value="NZ_CP031843.2"/>
</dbReference>
<reference evidence="1 2" key="1">
    <citation type="journal article" date="2020" name="Int. J. Syst. Evol. Microbiol.">
        <title>Bartonella kosoyi sp. nov. and Bartonella krasnovii sp. nov., two novel species closely related to the zoonotic Bartonella elizabethae, isolated from black rats and wild desert rodent-fleas.</title>
        <authorList>
            <person name="Gutierrez R."/>
            <person name="Shalit T."/>
            <person name="Markus B."/>
            <person name="Yuan C."/>
            <person name="Nachum-Biala Y."/>
            <person name="Elad D."/>
            <person name="Harrus S."/>
        </authorList>
    </citation>
    <scope>NUCLEOTIDE SEQUENCE [LARGE SCALE GENOMIC DNA]</scope>
    <source>
        <strain evidence="1 2">Tel Aviv</strain>
    </source>
</reference>
<dbReference type="AlphaFoldDB" id="A0A5B9CXP7"/>
<dbReference type="EMBL" id="CP031843">
    <property type="protein sequence ID" value="QEE08917.1"/>
    <property type="molecule type" value="Genomic_DNA"/>
</dbReference>
<evidence type="ECO:0000313" key="2">
    <source>
        <dbReference type="Proteomes" id="UP000321940"/>
    </source>
</evidence>
<evidence type="ECO:0000313" key="1">
    <source>
        <dbReference type="EMBL" id="QEE08917.1"/>
    </source>
</evidence>
<proteinExistence type="predicted"/>